<dbReference type="RefSeq" id="WP_328738899.1">
    <property type="nucleotide sequence ID" value="NZ_CP108036.1"/>
</dbReference>
<accession>A0ABZ1Q786</accession>
<organism evidence="1 2">
    <name type="scientific">Streptomyces erythrochromogenes</name>
    <dbReference type="NCBI Taxonomy" id="285574"/>
    <lineage>
        <taxon>Bacteria</taxon>
        <taxon>Bacillati</taxon>
        <taxon>Actinomycetota</taxon>
        <taxon>Actinomycetes</taxon>
        <taxon>Kitasatosporales</taxon>
        <taxon>Streptomycetaceae</taxon>
        <taxon>Streptomyces</taxon>
    </lineage>
</organism>
<proteinExistence type="predicted"/>
<name>A0ABZ1Q786_9ACTN</name>
<evidence type="ECO:0000313" key="2">
    <source>
        <dbReference type="Proteomes" id="UP001432312"/>
    </source>
</evidence>
<protein>
    <submittedName>
        <fullName evidence="1">Uncharacterized protein</fullName>
    </submittedName>
</protein>
<evidence type="ECO:0000313" key="1">
    <source>
        <dbReference type="EMBL" id="WUN78365.1"/>
    </source>
</evidence>
<reference evidence="1" key="1">
    <citation type="submission" date="2022-10" db="EMBL/GenBank/DDBJ databases">
        <title>The complete genomes of actinobacterial strains from the NBC collection.</title>
        <authorList>
            <person name="Joergensen T.S."/>
            <person name="Alvarez Arevalo M."/>
            <person name="Sterndorff E.B."/>
            <person name="Faurdal D."/>
            <person name="Vuksanovic O."/>
            <person name="Mourched A.-S."/>
            <person name="Charusanti P."/>
            <person name="Shaw S."/>
            <person name="Blin K."/>
            <person name="Weber T."/>
        </authorList>
    </citation>
    <scope>NUCLEOTIDE SEQUENCE</scope>
    <source>
        <strain evidence="1">NBC_00303</strain>
    </source>
</reference>
<dbReference type="Proteomes" id="UP001432312">
    <property type="component" value="Chromosome"/>
</dbReference>
<gene>
    <name evidence="1" type="ORF">OHA91_07590</name>
</gene>
<sequence>MATPHDALTEVPHLLLRRPVRDIASGTEGTLMAVLVENTSSAGFPERWAEIAYIRPDGGGVELSTAVANVEAL</sequence>
<dbReference type="GeneID" id="95495886"/>
<keyword evidence="2" id="KW-1185">Reference proteome</keyword>
<dbReference type="EMBL" id="CP108036">
    <property type="protein sequence ID" value="WUN78365.1"/>
    <property type="molecule type" value="Genomic_DNA"/>
</dbReference>